<name>M5S9H0_9BACT</name>
<feature type="region of interest" description="Disordered" evidence="1">
    <location>
        <begin position="2416"/>
        <end position="2460"/>
    </location>
</feature>
<feature type="compositionally biased region" description="Low complexity" evidence="1">
    <location>
        <begin position="1667"/>
        <end position="1682"/>
    </location>
</feature>
<feature type="compositionally biased region" description="Polar residues" evidence="1">
    <location>
        <begin position="659"/>
        <end position="668"/>
    </location>
</feature>
<evidence type="ECO:0000256" key="1">
    <source>
        <dbReference type="SAM" id="MobiDB-lite"/>
    </source>
</evidence>
<feature type="domain" description="RapA2 cadherin-like" evidence="2">
    <location>
        <begin position="1230"/>
        <end position="1321"/>
    </location>
</feature>
<protein>
    <recommendedName>
        <fullName evidence="2">RapA2 cadherin-like domain-containing protein</fullName>
    </recommendedName>
</protein>
<dbReference type="PATRIC" id="fig|1265738.3.peg.264"/>
<feature type="compositionally biased region" description="Polar residues" evidence="1">
    <location>
        <begin position="1638"/>
        <end position="1666"/>
    </location>
</feature>
<dbReference type="EMBL" id="ANOG01000035">
    <property type="protein sequence ID" value="EMI22814.1"/>
    <property type="molecule type" value="Genomic_DNA"/>
</dbReference>
<evidence type="ECO:0000313" key="3">
    <source>
        <dbReference type="EMBL" id="EMI22814.1"/>
    </source>
</evidence>
<feature type="domain" description="RapA2 cadherin-like" evidence="2">
    <location>
        <begin position="1616"/>
        <end position="1704"/>
    </location>
</feature>
<evidence type="ECO:0000313" key="4">
    <source>
        <dbReference type="Proteomes" id="UP000011991"/>
    </source>
</evidence>
<comment type="caution">
    <text evidence="3">The sequence shown here is derived from an EMBL/GenBank/DDBJ whole genome shotgun (WGS) entry which is preliminary data.</text>
</comment>
<dbReference type="Proteomes" id="UP000011991">
    <property type="component" value="Unassembled WGS sequence"/>
</dbReference>
<feature type="region of interest" description="Disordered" evidence="1">
    <location>
        <begin position="1633"/>
        <end position="1682"/>
    </location>
</feature>
<reference evidence="3 4" key="1">
    <citation type="journal article" date="2013" name="Mar. Genomics">
        <title>Expression of sulfatases in Rhodopirellula baltica and the diversity of sulfatases in the genus Rhodopirellula.</title>
        <authorList>
            <person name="Wegner C.E."/>
            <person name="Richter-Heitmann T."/>
            <person name="Klindworth A."/>
            <person name="Klockow C."/>
            <person name="Richter M."/>
            <person name="Achstetter T."/>
            <person name="Glockner F.O."/>
            <person name="Harder J."/>
        </authorList>
    </citation>
    <scope>NUCLEOTIDE SEQUENCE [LARGE SCALE GENOMIC DNA]</scope>
    <source>
        <strain evidence="3 4">SM1</strain>
    </source>
</reference>
<feature type="domain" description="RapA2 cadherin-like" evidence="2">
    <location>
        <begin position="1359"/>
        <end position="1450"/>
    </location>
</feature>
<feature type="region of interest" description="Disordered" evidence="1">
    <location>
        <begin position="1074"/>
        <end position="1095"/>
    </location>
</feature>
<feature type="domain" description="RapA2 cadherin-like" evidence="2">
    <location>
        <begin position="2129"/>
        <end position="2220"/>
    </location>
</feature>
<feature type="region of interest" description="Disordered" evidence="1">
    <location>
        <begin position="644"/>
        <end position="668"/>
    </location>
</feature>
<dbReference type="InterPro" id="IPR010221">
    <property type="entry name" value="VCBS_dom"/>
</dbReference>
<feature type="domain" description="RapA2 cadherin-like" evidence="2">
    <location>
        <begin position="2000"/>
        <end position="2091"/>
    </location>
</feature>
<feature type="domain" description="RapA2 cadherin-like" evidence="2">
    <location>
        <begin position="1100"/>
        <end position="1192"/>
    </location>
</feature>
<dbReference type="Gene3D" id="2.60.40.10">
    <property type="entry name" value="Immunoglobulins"/>
    <property type="match status" value="10"/>
</dbReference>
<feature type="compositionally biased region" description="Polar residues" evidence="1">
    <location>
        <begin position="1261"/>
        <end position="1273"/>
    </location>
</feature>
<dbReference type="InterPro" id="IPR040853">
    <property type="entry name" value="RapA2_cadherin-like"/>
</dbReference>
<gene>
    <name evidence="3" type="ORF">RMSM_00257</name>
</gene>
<feature type="domain" description="RapA2 cadherin-like" evidence="2">
    <location>
        <begin position="2257"/>
        <end position="2349"/>
    </location>
</feature>
<sequence>MVDMDSPAGQLDNVSDADSGAALGIAVTAANTSNGTWYYTIDNGSTWNALGAVSDSNARLLAADANTRLYFQPNADYHGTLADAITFRAWDQTSGSNGGVADTSSTSETFLDTFSSVSYSNNDGSLSWSTDWIENDAGGGGASGGKYFVSGGLLNVGESNSSKYIYREANLSSASTATFSFDLVTNNLGGGGAILAQVSSNGGSTWTTLLAVNSGTATGTKSFDISAHIASNTQIRFYDNNGGGQEILVDNVQITETISLSGGTTAFSSETDTASLVVNPVADTPSITGATTDEDTQSTSGLVITRNAADGAEVTHYKITGITNGTLYKNDGVTEITNGSFITVAEGTTGLKFTPDADFNGTGNFTVQGSTSNDDSGLGGGTTVANVTVDAVNDAPVNTIPGAQSVNEDATLVFSSGNGNQISIADVDADSNNVRVELSVDAGGVLNLSQTTGLTFSTGDGSGDANMVFTGSVANINAALNGLSIVTAANYNGPVNLTVTTNDLGNSGTDPGLTGDGSSEQDSDVVAITVNAINDTPVVNGPGSALSATEQVGLAIEGTGFTVTDVDAASGTMTTTIAVGEGAITVAAGDSGITISSGNNTGTVTITGTLSQIDNLLTGAGTGTITYLNSSDTPSASTTITVTVNDGGNTGSDPGLTGDGSSEEGSASQTINITATNDDPTNAGSLPSDITVTEDVSSDVDLSQINLSDVDHGGGSLTVTLTTSTGGNLTANSGGGVTIGGSGTGILTLTGTLANLNTYLDTISNIQYLHSAANTNGDNADSVAVKVNDNGNTGSGGGGDVALGSVNVDITAVNDAPVLDNSSTFTLTDITEDQTNNSGDTVASIIASQSGDRITDVDAAASEGIAIRGISGGNGTWQYSLNGSTWTDVGTVTTSTSLLLRSTDYLRYVPDAMNADTSSVSFVAWDQTTGTEGTKVNTTATGGTTAFSDDVGTAQVTVTAVNDAPTITDSATVNLPGTNEDTPSTPTDVSSILASAGWADVDTGATNGIAVTAVSSNGNWQYSTDGTNWTSFSGITGTNALLLSASTQVRYQPDTLNGETATFDFVAWDTTTGSASSFGSPSYANPGSGGGTSAYSSESATASTVVTDVNDAVVAVADSDTATEAGGVANATAGSNPSGNVLSNDLEYDTGDTLTITGVASGTVASASGNVNSTVTGTYGGIVIDANGNYTYTVDNNNAIVQALRTSGQTITDTFTYTVQDSGGSYSSTQIVVTIEGQNDAPVAVADNATAVEAGGDANASAGTDPTGNVLTNDTDVDSGDTKTVTGVTTGVAGSASGNVASAVTGSYGSITLNANGSYTYNVDNNNAAVQALRTASDTLQDVFTYTMQDTDGASSTTQITVTIQGQNDDPVAVDDNVAAVEAGGTSNGTAGTNPTGNVLSNDTDIDSGDTQTVVGVAAGSQSSASGSVATNVAGSYGTIEIDASGNYVYTVDNNNAAVQALRTSGQSLSEVFTYTMQDASGADSTAEITVTITGANDAPDAVANTATAIEASGIYNNISGTDPSGNVLTNDTDVDAGDTKTVVGVDTGVQASTSGNVGISVLGSYGSLVINANGSYTYTLDNDNVDVEALHDGESLSETFSYTMQDAAGLSSTTQIVITIDGRTDLPVAEADHATSEEQGGVNNATPGSNPSGNVLDNDSSNDNKVVTGVAAGSTGSASGSVGVSVTGTYGTVVINSDGTFTYTLDNNNADVEALLTSGDHVTDIFTYTMEDASMNVSSTELTITVDGQNDAPDSVDDNSIAVESGGIGNATAGSNATGNVLTNDTDVDSGDTKSVIGVQLGTVGSASGSVGASVVGNYGQIVINSDGSYTYTIDQNNSTVQSLRTASDTRQEIYTYTMHDTAGLESTAQVTVTIQGANDAPIAVVDTATAYEAGGSGNGTAGADPSGNVLSNDTDVDSGDTKTVVGVASGVQASAAGSVGAMVTGSYGSITLNSDGSYTYNVDNNNAAVQDLRTSGESLEDVFTYTFEDTDGLSSTTQITVTVRGANDNPDVVADTATAVEAGGTANGTAGTNPTGNVLANDSDSDAGDSLVVSGVTAGTAGSATGSVGSSVAGLYGSINIASDGNYSYTVDNSDPDVQALLNSGDTLTDIFTYTAEDLSGATSTTQVTITIQGANDAPVATVDSDHAYEAGGVANGTAGTDPSGNVLTNDDQVDSGDTWSITGAAQGVVGSTSGSVGSAVIGNYGEITINSDGSYTYNIDNDNASVQALRTSSDTLTDVFSYTVSDAAGLDSTAQITITLHGANDDPVAVVDTPTAVSAGGYAGGTAGTDPTGNVLSNDTDVDSGDTKTVDGVAAGVQASASGSVGSSVTGSYGSITIAANGSYTYTVDNNNATVQALRTSSDTLTDVFTYTMIDASGAVSTTQVSVTIQGANDAPIGVDDTATAVEAGGVSNAAAGTNPTGNVLSNDTDLDSGDTKSVSGVARVHKPVHPDPWPAE</sequence>
<feature type="domain" description="RapA2 cadherin-like" evidence="2">
    <location>
        <begin position="1742"/>
        <end position="1833"/>
    </location>
</feature>
<feature type="compositionally biased region" description="Polar residues" evidence="1">
    <location>
        <begin position="1074"/>
        <end position="1085"/>
    </location>
</feature>
<feature type="domain" description="RapA2 cadherin-like" evidence="2">
    <location>
        <begin position="2387"/>
        <end position="2445"/>
    </location>
</feature>
<feature type="region of interest" description="Disordered" evidence="1">
    <location>
        <begin position="1256"/>
        <end position="1281"/>
    </location>
</feature>
<accession>M5S9H0</accession>
<dbReference type="Pfam" id="PF17803">
    <property type="entry name" value="Cadherin_4"/>
    <property type="match status" value="11"/>
</dbReference>
<organism evidence="3 4">
    <name type="scientific">Rhodopirellula maiorica SM1</name>
    <dbReference type="NCBI Taxonomy" id="1265738"/>
    <lineage>
        <taxon>Bacteria</taxon>
        <taxon>Pseudomonadati</taxon>
        <taxon>Planctomycetota</taxon>
        <taxon>Planctomycetia</taxon>
        <taxon>Pirellulales</taxon>
        <taxon>Pirellulaceae</taxon>
        <taxon>Novipirellula</taxon>
    </lineage>
</organism>
<proteinExistence type="predicted"/>
<keyword evidence="4" id="KW-1185">Reference proteome</keyword>
<feature type="compositionally biased region" description="Polar residues" evidence="1">
    <location>
        <begin position="2418"/>
        <end position="2431"/>
    </location>
</feature>
<evidence type="ECO:0000259" key="2">
    <source>
        <dbReference type="Pfam" id="PF17803"/>
    </source>
</evidence>
<dbReference type="NCBIfam" id="TIGR01965">
    <property type="entry name" value="VCBS_repeat"/>
    <property type="match status" value="10"/>
</dbReference>
<feature type="domain" description="RapA2 cadherin-like" evidence="2">
    <location>
        <begin position="1487"/>
        <end position="1579"/>
    </location>
</feature>
<dbReference type="InterPro" id="IPR013783">
    <property type="entry name" value="Ig-like_fold"/>
</dbReference>
<feature type="domain" description="RapA2 cadherin-like" evidence="2">
    <location>
        <begin position="1870"/>
        <end position="1962"/>
    </location>
</feature>